<dbReference type="InterPro" id="IPR000719">
    <property type="entry name" value="Prot_kinase_dom"/>
</dbReference>
<keyword evidence="2" id="KW-0067">ATP-binding</keyword>
<dbReference type="PANTHER" id="PTHR24416:SF600">
    <property type="entry name" value="PDGF- AND VEGF-RECEPTOR RELATED, ISOFORM J"/>
    <property type="match status" value="1"/>
</dbReference>
<dbReference type="Pfam" id="PF07714">
    <property type="entry name" value="PK_Tyr_Ser-Thr"/>
    <property type="match status" value="1"/>
</dbReference>
<dbReference type="InterPro" id="IPR011009">
    <property type="entry name" value="Kinase-like_dom_sf"/>
</dbReference>
<evidence type="ECO:0000313" key="5">
    <source>
        <dbReference type="EMBL" id="KAK1875191.1"/>
    </source>
</evidence>
<dbReference type="PANTHER" id="PTHR24416">
    <property type="entry name" value="TYROSINE-PROTEIN KINASE RECEPTOR"/>
    <property type="match status" value="1"/>
</dbReference>
<comment type="caution">
    <text evidence="5">The sequence shown here is derived from an EMBL/GenBank/DDBJ whole genome shotgun (WGS) entry which is preliminary data.</text>
</comment>
<dbReference type="InterPro" id="IPR050122">
    <property type="entry name" value="RTK"/>
</dbReference>
<gene>
    <name evidence="5" type="ORF">KUDE01_015624</name>
</gene>
<dbReference type="GO" id="GO:0005524">
    <property type="term" value="F:ATP binding"/>
    <property type="evidence" value="ECO:0007669"/>
    <property type="project" value="UniProtKB-KW"/>
</dbReference>
<dbReference type="Gene3D" id="1.10.510.10">
    <property type="entry name" value="Transferase(Phosphotransferase) domain 1"/>
    <property type="match status" value="1"/>
</dbReference>
<dbReference type="AlphaFoldDB" id="A0AAD9B1X5"/>
<dbReference type="SUPFAM" id="SSF56112">
    <property type="entry name" value="Protein kinase-like (PK-like)"/>
    <property type="match status" value="1"/>
</dbReference>
<feature type="region of interest" description="Disordered" evidence="3">
    <location>
        <begin position="173"/>
        <end position="222"/>
    </location>
</feature>
<dbReference type="InterPro" id="IPR001245">
    <property type="entry name" value="Ser-Thr/Tyr_kinase_cat_dom"/>
</dbReference>
<organism evidence="5 6">
    <name type="scientific">Dissostichus eleginoides</name>
    <name type="common">Patagonian toothfish</name>
    <name type="synonym">Dissostichus amissus</name>
    <dbReference type="NCBI Taxonomy" id="100907"/>
    <lineage>
        <taxon>Eukaryota</taxon>
        <taxon>Metazoa</taxon>
        <taxon>Chordata</taxon>
        <taxon>Craniata</taxon>
        <taxon>Vertebrata</taxon>
        <taxon>Euteleostomi</taxon>
        <taxon>Actinopterygii</taxon>
        <taxon>Neopterygii</taxon>
        <taxon>Teleostei</taxon>
        <taxon>Neoteleostei</taxon>
        <taxon>Acanthomorphata</taxon>
        <taxon>Eupercaria</taxon>
        <taxon>Perciformes</taxon>
        <taxon>Notothenioidei</taxon>
        <taxon>Nototheniidae</taxon>
        <taxon>Dissostichus</taxon>
    </lineage>
</organism>
<evidence type="ECO:0000256" key="1">
    <source>
        <dbReference type="ARBA" id="ARBA00022741"/>
    </source>
</evidence>
<dbReference type="Proteomes" id="UP001228049">
    <property type="component" value="Unassembled WGS sequence"/>
</dbReference>
<feature type="compositionally biased region" description="Basic and acidic residues" evidence="3">
    <location>
        <begin position="196"/>
        <end position="211"/>
    </location>
</feature>
<name>A0AAD9B1X5_DISEL</name>
<dbReference type="EMBL" id="JASDAP010000157">
    <property type="protein sequence ID" value="KAK1875191.1"/>
    <property type="molecule type" value="Genomic_DNA"/>
</dbReference>
<evidence type="ECO:0000313" key="6">
    <source>
        <dbReference type="Proteomes" id="UP001228049"/>
    </source>
</evidence>
<reference evidence="5" key="1">
    <citation type="submission" date="2023-04" db="EMBL/GenBank/DDBJ databases">
        <title>Chromosome-level genome of Chaenocephalus aceratus.</title>
        <authorList>
            <person name="Park H."/>
        </authorList>
    </citation>
    <scope>NUCLEOTIDE SEQUENCE</scope>
    <source>
        <strain evidence="5">DE</strain>
        <tissue evidence="5">Muscle</tissue>
    </source>
</reference>
<dbReference type="GO" id="GO:0043235">
    <property type="term" value="C:receptor complex"/>
    <property type="evidence" value="ECO:0007669"/>
    <property type="project" value="TreeGrafter"/>
</dbReference>
<keyword evidence="5" id="KW-0675">Receptor</keyword>
<dbReference type="PROSITE" id="PS50011">
    <property type="entry name" value="PROTEIN_KINASE_DOM"/>
    <property type="match status" value="1"/>
</dbReference>
<protein>
    <submittedName>
        <fullName evidence="5">Platelet-derived growth factor receptor beta</fullName>
    </submittedName>
</protein>
<dbReference type="GO" id="GO:0019838">
    <property type="term" value="F:growth factor binding"/>
    <property type="evidence" value="ECO:0007669"/>
    <property type="project" value="TreeGrafter"/>
</dbReference>
<dbReference type="GO" id="GO:0007169">
    <property type="term" value="P:cell surface receptor protein tyrosine kinase signaling pathway"/>
    <property type="evidence" value="ECO:0007669"/>
    <property type="project" value="TreeGrafter"/>
</dbReference>
<evidence type="ECO:0000256" key="3">
    <source>
        <dbReference type="SAM" id="MobiDB-lite"/>
    </source>
</evidence>
<sequence>MSPESLFQNLFSCQSDVWSYGVLLWELFSLGLEISLVLRVLLWELFSLGKVREISLVLRGPAVGALLSGYDLMKVCWAESPQSRPSFSSLVVSVGNMLTEDYRKRYLQLTEDFLFSPAVLRSRRSSPGADGGPTDAQKNGSPDAQVLEAGPEEAGSSHTTYIIPITDITIETRGGAAQDAASPQLSQSQDTQKGTSPEDRQEGTSPEDRQEGTSPEEEESSL</sequence>
<accession>A0AAD9B1X5</accession>
<feature type="domain" description="Protein kinase" evidence="4">
    <location>
        <begin position="1"/>
        <end position="98"/>
    </location>
</feature>
<dbReference type="GO" id="GO:0004714">
    <property type="term" value="F:transmembrane receptor protein tyrosine kinase activity"/>
    <property type="evidence" value="ECO:0007669"/>
    <property type="project" value="TreeGrafter"/>
</dbReference>
<feature type="region of interest" description="Disordered" evidence="3">
    <location>
        <begin position="124"/>
        <end position="160"/>
    </location>
</feature>
<evidence type="ECO:0000256" key="2">
    <source>
        <dbReference type="ARBA" id="ARBA00022840"/>
    </source>
</evidence>
<proteinExistence type="predicted"/>
<keyword evidence="6" id="KW-1185">Reference proteome</keyword>
<feature type="compositionally biased region" description="Polar residues" evidence="3">
    <location>
        <begin position="181"/>
        <end position="195"/>
    </location>
</feature>
<keyword evidence="1" id="KW-0547">Nucleotide-binding</keyword>
<evidence type="ECO:0000259" key="4">
    <source>
        <dbReference type="PROSITE" id="PS50011"/>
    </source>
</evidence>
<dbReference type="GO" id="GO:0005886">
    <property type="term" value="C:plasma membrane"/>
    <property type="evidence" value="ECO:0007669"/>
    <property type="project" value="TreeGrafter"/>
</dbReference>